<evidence type="ECO:0000313" key="2">
    <source>
        <dbReference type="EMBL" id="CAG8499777.1"/>
    </source>
</evidence>
<keyword evidence="3" id="KW-1185">Reference proteome</keyword>
<evidence type="ECO:0000313" key="3">
    <source>
        <dbReference type="Proteomes" id="UP000789342"/>
    </source>
</evidence>
<accession>A0A9N8ZLI6</accession>
<dbReference type="EMBL" id="CAJVPV010001506">
    <property type="protein sequence ID" value="CAG8499777.1"/>
    <property type="molecule type" value="Genomic_DNA"/>
</dbReference>
<comment type="caution">
    <text evidence="2">The sequence shown here is derived from an EMBL/GenBank/DDBJ whole genome shotgun (WGS) entry which is preliminary data.</text>
</comment>
<protein>
    <submittedName>
        <fullName evidence="2">645_t:CDS:1</fullName>
    </submittedName>
</protein>
<reference evidence="2" key="1">
    <citation type="submission" date="2021-06" db="EMBL/GenBank/DDBJ databases">
        <authorList>
            <person name="Kallberg Y."/>
            <person name="Tangrot J."/>
            <person name="Rosling A."/>
        </authorList>
    </citation>
    <scope>NUCLEOTIDE SEQUENCE</scope>
    <source>
        <strain evidence="2">CL551</strain>
    </source>
</reference>
<feature type="region of interest" description="Disordered" evidence="1">
    <location>
        <begin position="79"/>
        <end position="99"/>
    </location>
</feature>
<proteinExistence type="predicted"/>
<feature type="compositionally biased region" description="Polar residues" evidence="1">
    <location>
        <begin position="86"/>
        <end position="99"/>
    </location>
</feature>
<organism evidence="2 3">
    <name type="scientific">Acaulospora morrowiae</name>
    <dbReference type="NCBI Taxonomy" id="94023"/>
    <lineage>
        <taxon>Eukaryota</taxon>
        <taxon>Fungi</taxon>
        <taxon>Fungi incertae sedis</taxon>
        <taxon>Mucoromycota</taxon>
        <taxon>Glomeromycotina</taxon>
        <taxon>Glomeromycetes</taxon>
        <taxon>Diversisporales</taxon>
        <taxon>Acaulosporaceae</taxon>
        <taxon>Acaulospora</taxon>
    </lineage>
</organism>
<gene>
    <name evidence="2" type="ORF">AMORRO_LOCUS3195</name>
</gene>
<name>A0A9N8ZLI6_9GLOM</name>
<dbReference type="AlphaFoldDB" id="A0A9N8ZLI6"/>
<sequence length="117" mass="13045">MNNLLQLYPSSVLIYEPPETIDSPYQPVPIKPITASMNFTDLLPDFPFLSSMDSSATSSMDYPGIQPIDLPVISSTNSPDRIPSPLYNTPPETVDSSDATNDEYISFLNSFDGYYYF</sequence>
<evidence type="ECO:0000256" key="1">
    <source>
        <dbReference type="SAM" id="MobiDB-lite"/>
    </source>
</evidence>
<dbReference type="Proteomes" id="UP000789342">
    <property type="component" value="Unassembled WGS sequence"/>
</dbReference>